<protein>
    <submittedName>
        <fullName evidence="1">Uncharacterized protein</fullName>
    </submittedName>
</protein>
<name>A0AAN9R828_CANGL</name>
<dbReference type="Proteomes" id="UP001367508">
    <property type="component" value="Unassembled WGS sequence"/>
</dbReference>
<evidence type="ECO:0000313" key="2">
    <source>
        <dbReference type="Proteomes" id="UP001367508"/>
    </source>
</evidence>
<proteinExistence type="predicted"/>
<sequence length="71" mass="7780">MGFTPLCFAPSIYGWSVSSRLLPVWYSQQAELVGEARDLLATLTCHGHKLVFDSEDSYSWNGLGGVLTTKA</sequence>
<dbReference type="AlphaFoldDB" id="A0AAN9R828"/>
<comment type="caution">
    <text evidence="1">The sequence shown here is derived from an EMBL/GenBank/DDBJ whole genome shotgun (WGS) entry which is preliminary data.</text>
</comment>
<gene>
    <name evidence="1" type="ORF">VNO77_03359</name>
</gene>
<dbReference type="EMBL" id="JAYMYQ010000001">
    <property type="protein sequence ID" value="KAK7361309.1"/>
    <property type="molecule type" value="Genomic_DNA"/>
</dbReference>
<reference evidence="1 2" key="1">
    <citation type="submission" date="2024-01" db="EMBL/GenBank/DDBJ databases">
        <title>The genomes of 5 underutilized Papilionoideae crops provide insights into root nodulation and disease resistanc.</title>
        <authorList>
            <person name="Jiang F."/>
        </authorList>
    </citation>
    <scope>NUCLEOTIDE SEQUENCE [LARGE SCALE GENOMIC DNA]</scope>
    <source>
        <strain evidence="1">LVBAO_FW01</strain>
        <tissue evidence="1">Leaves</tissue>
    </source>
</reference>
<organism evidence="1 2">
    <name type="scientific">Canavalia gladiata</name>
    <name type="common">Sword bean</name>
    <name type="synonym">Dolichos gladiatus</name>
    <dbReference type="NCBI Taxonomy" id="3824"/>
    <lineage>
        <taxon>Eukaryota</taxon>
        <taxon>Viridiplantae</taxon>
        <taxon>Streptophyta</taxon>
        <taxon>Embryophyta</taxon>
        <taxon>Tracheophyta</taxon>
        <taxon>Spermatophyta</taxon>
        <taxon>Magnoliopsida</taxon>
        <taxon>eudicotyledons</taxon>
        <taxon>Gunneridae</taxon>
        <taxon>Pentapetalae</taxon>
        <taxon>rosids</taxon>
        <taxon>fabids</taxon>
        <taxon>Fabales</taxon>
        <taxon>Fabaceae</taxon>
        <taxon>Papilionoideae</taxon>
        <taxon>50 kb inversion clade</taxon>
        <taxon>NPAAA clade</taxon>
        <taxon>indigoferoid/millettioid clade</taxon>
        <taxon>Phaseoleae</taxon>
        <taxon>Canavalia</taxon>
    </lineage>
</organism>
<accession>A0AAN9R828</accession>
<keyword evidence="2" id="KW-1185">Reference proteome</keyword>
<evidence type="ECO:0000313" key="1">
    <source>
        <dbReference type="EMBL" id="KAK7361309.1"/>
    </source>
</evidence>